<dbReference type="PANTHER" id="PTHR47209">
    <property type="entry name" value="OS06G0639500 PROTEIN"/>
    <property type="match status" value="1"/>
</dbReference>
<keyword evidence="2" id="KW-1185">Reference proteome</keyword>
<dbReference type="InterPro" id="IPR053293">
    <property type="entry name" value="OCM_Kinase"/>
</dbReference>
<protein>
    <submittedName>
        <fullName evidence="1">E3 ubiquitin-protein ligase KEG-like</fullName>
    </submittedName>
</protein>
<name>A0A392UK53_9FABA</name>
<comment type="caution">
    <text evidence="1">The sequence shown here is derived from an EMBL/GenBank/DDBJ whole genome shotgun (WGS) entry which is preliminary data.</text>
</comment>
<feature type="non-terminal residue" evidence="1">
    <location>
        <position position="63"/>
    </location>
</feature>
<organism evidence="1 2">
    <name type="scientific">Trifolium medium</name>
    <dbReference type="NCBI Taxonomy" id="97028"/>
    <lineage>
        <taxon>Eukaryota</taxon>
        <taxon>Viridiplantae</taxon>
        <taxon>Streptophyta</taxon>
        <taxon>Embryophyta</taxon>
        <taxon>Tracheophyta</taxon>
        <taxon>Spermatophyta</taxon>
        <taxon>Magnoliopsida</taxon>
        <taxon>eudicotyledons</taxon>
        <taxon>Gunneridae</taxon>
        <taxon>Pentapetalae</taxon>
        <taxon>rosids</taxon>
        <taxon>fabids</taxon>
        <taxon>Fabales</taxon>
        <taxon>Fabaceae</taxon>
        <taxon>Papilionoideae</taxon>
        <taxon>50 kb inversion clade</taxon>
        <taxon>NPAAA clade</taxon>
        <taxon>Hologalegina</taxon>
        <taxon>IRL clade</taxon>
        <taxon>Trifolieae</taxon>
        <taxon>Trifolium</taxon>
    </lineage>
</organism>
<evidence type="ECO:0000313" key="1">
    <source>
        <dbReference type="EMBL" id="MCI72760.1"/>
    </source>
</evidence>
<dbReference type="Proteomes" id="UP000265520">
    <property type="component" value="Unassembled WGS sequence"/>
</dbReference>
<accession>A0A392UK53</accession>
<evidence type="ECO:0000313" key="2">
    <source>
        <dbReference type="Proteomes" id="UP000265520"/>
    </source>
</evidence>
<proteinExistence type="predicted"/>
<dbReference type="PANTHER" id="PTHR47209:SF1">
    <property type="entry name" value="OS06G0639500 PROTEIN"/>
    <property type="match status" value="1"/>
</dbReference>
<dbReference type="EMBL" id="LXQA010824753">
    <property type="protein sequence ID" value="MCI72760.1"/>
    <property type="molecule type" value="Genomic_DNA"/>
</dbReference>
<sequence length="63" mass="6845">MASSSGAPFDYEILDKDPGIPKTAGLPSNCTNPWIEPEPLKLLHRIGRGPFGDVWLATLHQST</sequence>
<reference evidence="1 2" key="1">
    <citation type="journal article" date="2018" name="Front. Plant Sci.">
        <title>Red Clover (Trifolium pratense) and Zigzag Clover (T. medium) - A Picture of Genomic Similarities and Differences.</title>
        <authorList>
            <person name="Dluhosova J."/>
            <person name="Istvanek J."/>
            <person name="Nedelnik J."/>
            <person name="Repkova J."/>
        </authorList>
    </citation>
    <scope>NUCLEOTIDE SEQUENCE [LARGE SCALE GENOMIC DNA]</scope>
    <source>
        <strain evidence="2">cv. 10/8</strain>
        <tissue evidence="1">Leaf</tissue>
    </source>
</reference>
<dbReference type="AlphaFoldDB" id="A0A392UK53"/>